<gene>
    <name evidence="2" type="ORF">LVISKB_P6-0005</name>
</gene>
<dbReference type="InterPro" id="IPR036249">
    <property type="entry name" value="Thioredoxin-like_sf"/>
</dbReference>
<dbReference type="Proteomes" id="UP000012042">
    <property type="component" value="Plasmid pKB290-6"/>
</dbReference>
<keyword evidence="2" id="KW-0614">Plasmid</keyword>
<accession>M5AIF2</accession>
<dbReference type="EMBL" id="AP012173">
    <property type="protein sequence ID" value="BAN08190.1"/>
    <property type="molecule type" value="Genomic_DNA"/>
</dbReference>
<dbReference type="InterPro" id="IPR005985">
    <property type="entry name" value="PedC_BrcD"/>
</dbReference>
<name>M5AIF2_LEVBR</name>
<dbReference type="RefSeq" id="WP_015474760.1">
    <property type="nucleotide sequence ID" value="NC_020827.1"/>
</dbReference>
<dbReference type="AlphaFoldDB" id="M5AIF2"/>
<dbReference type="InterPro" id="IPR046698">
    <property type="entry name" value="PedC-like"/>
</dbReference>
<dbReference type="PROSITE" id="PS51352">
    <property type="entry name" value="THIOREDOXIN_2"/>
    <property type="match status" value="1"/>
</dbReference>
<geneLocation type="plasmid" evidence="2 3">
    <name>pKB290-6</name>
</geneLocation>
<proteinExistence type="predicted"/>
<dbReference type="InterPro" id="IPR013766">
    <property type="entry name" value="Thioredoxin_domain"/>
</dbReference>
<reference evidence="2 3" key="1">
    <citation type="journal article" date="2013" name="PLoS ONE">
        <title>Genomic Analysis by Deep Sequencing of the Probiotic Lactobacillus brevis KB290 Harboring Nine Plasmids Reveals Genomic Stability.</title>
        <authorList>
            <person name="Fukao M."/>
            <person name="Oshima K."/>
            <person name="Morita H."/>
            <person name="Toh H."/>
            <person name="Suda W."/>
            <person name="Kim S.W."/>
            <person name="Suzuki S."/>
            <person name="Yakabe T."/>
            <person name="Hattori M."/>
            <person name="Yajima N."/>
        </authorList>
    </citation>
    <scope>NUCLEOTIDE SEQUENCE [LARGE SCALE GENOMIC DNA]</scope>
    <source>
        <strain evidence="2 3">KB290</strain>
        <plasmid evidence="2">pKB290-6</plasmid>
    </source>
</reference>
<dbReference type="KEGG" id="lbk:LVISKB_P6-0005"/>
<dbReference type="SUPFAM" id="SSF52833">
    <property type="entry name" value="Thioredoxin-like"/>
    <property type="match status" value="1"/>
</dbReference>
<dbReference type="NCBIfam" id="TIGR01295">
    <property type="entry name" value="PedC_BrcD"/>
    <property type="match status" value="1"/>
</dbReference>
<evidence type="ECO:0000259" key="1">
    <source>
        <dbReference type="PROSITE" id="PS51352"/>
    </source>
</evidence>
<protein>
    <submittedName>
        <fullName evidence="2">Pediocin PA-1 biosynthesis protein pedC</fullName>
    </submittedName>
</protein>
<organism evidence="2 3">
    <name type="scientific">Levilactobacillus brevis KB290</name>
    <dbReference type="NCBI Taxonomy" id="1001583"/>
    <lineage>
        <taxon>Bacteria</taxon>
        <taxon>Bacillati</taxon>
        <taxon>Bacillota</taxon>
        <taxon>Bacilli</taxon>
        <taxon>Lactobacillales</taxon>
        <taxon>Lactobacillaceae</taxon>
        <taxon>Levilactobacillus</taxon>
    </lineage>
</organism>
<dbReference type="GO" id="GO:0030152">
    <property type="term" value="P:bacteriocin biosynthetic process"/>
    <property type="evidence" value="ECO:0007669"/>
    <property type="project" value="InterPro"/>
</dbReference>
<feature type="domain" description="Thioredoxin" evidence="1">
    <location>
        <begin position="44"/>
        <end position="178"/>
    </location>
</feature>
<dbReference type="Pfam" id="PF20207">
    <property type="entry name" value="DUF6568"/>
    <property type="match status" value="1"/>
</dbReference>
<evidence type="ECO:0000313" key="3">
    <source>
        <dbReference type="Proteomes" id="UP000012042"/>
    </source>
</evidence>
<dbReference type="HOGENOM" id="CLU_121850_2_0_9"/>
<sequence>MNEQSAAKYLLEHKLKYFLLLTLTFILFFMLQTGNVLASTNKISDTNQSVTSVTIPEYEQNIHETKEITTDDLSKMLNRKSTFILFIGYKECPYCREFSKTLRTFLNETGLPVYYLNLRNPTPVNLHSNAVLFLKNKIKLRGTPTLALIKRNKVIHEYLGTITLNQLKTLKKYKYTLM</sequence>
<evidence type="ECO:0000313" key="2">
    <source>
        <dbReference type="EMBL" id="BAN08190.1"/>
    </source>
</evidence>
<dbReference type="CDD" id="cd02947">
    <property type="entry name" value="TRX_family"/>
    <property type="match status" value="1"/>
</dbReference>
<dbReference type="Gene3D" id="3.40.30.10">
    <property type="entry name" value="Glutaredoxin"/>
    <property type="match status" value="1"/>
</dbReference>